<feature type="transmembrane region" description="Helical" evidence="5">
    <location>
        <begin position="298"/>
        <end position="319"/>
    </location>
</feature>
<evidence type="ECO:0000256" key="3">
    <source>
        <dbReference type="ARBA" id="ARBA00022989"/>
    </source>
</evidence>
<dbReference type="GO" id="GO:0016020">
    <property type="term" value="C:membrane"/>
    <property type="evidence" value="ECO:0007669"/>
    <property type="project" value="UniProtKB-SubCell"/>
</dbReference>
<feature type="transmembrane region" description="Helical" evidence="5">
    <location>
        <begin position="134"/>
        <end position="152"/>
    </location>
</feature>
<keyword evidence="3 5" id="KW-1133">Transmembrane helix</keyword>
<dbReference type="SUPFAM" id="SSF103481">
    <property type="entry name" value="Multidrug resistance efflux transporter EmrE"/>
    <property type="match status" value="2"/>
</dbReference>
<evidence type="ECO:0000259" key="6">
    <source>
        <dbReference type="Pfam" id="PF00892"/>
    </source>
</evidence>
<feature type="transmembrane region" description="Helical" evidence="5">
    <location>
        <begin position="385"/>
        <end position="403"/>
    </location>
</feature>
<evidence type="ECO:0000313" key="7">
    <source>
        <dbReference type="EMBL" id="KAH3674383.1"/>
    </source>
</evidence>
<dbReference type="InterPro" id="IPR000620">
    <property type="entry name" value="EamA_dom"/>
</dbReference>
<dbReference type="PANTHER" id="PTHR22911">
    <property type="entry name" value="ACYL-MALONYL CONDENSING ENZYME-RELATED"/>
    <property type="match status" value="1"/>
</dbReference>
<evidence type="ECO:0000256" key="4">
    <source>
        <dbReference type="ARBA" id="ARBA00023136"/>
    </source>
</evidence>
<dbReference type="OrthoDB" id="306876at2759"/>
<dbReference type="AlphaFoldDB" id="A0A9P8PLB3"/>
<dbReference type="EMBL" id="JAEUBF010000860">
    <property type="protein sequence ID" value="KAH3674383.1"/>
    <property type="molecule type" value="Genomic_DNA"/>
</dbReference>
<proteinExistence type="predicted"/>
<feature type="domain" description="EamA" evidence="6">
    <location>
        <begin position="268"/>
        <end position="402"/>
    </location>
</feature>
<keyword evidence="8" id="KW-1185">Reference proteome</keyword>
<feature type="transmembrane region" description="Helical" evidence="5">
    <location>
        <begin position="197"/>
        <end position="216"/>
    </location>
</feature>
<dbReference type="Pfam" id="PF00892">
    <property type="entry name" value="EamA"/>
    <property type="match status" value="2"/>
</dbReference>
<feature type="transmembrane region" description="Helical" evidence="5">
    <location>
        <begin position="228"/>
        <end position="246"/>
    </location>
</feature>
<feature type="transmembrane region" description="Helical" evidence="5">
    <location>
        <begin position="98"/>
        <end position="122"/>
    </location>
</feature>
<dbReference type="InterPro" id="IPR037185">
    <property type="entry name" value="EmrE-like"/>
</dbReference>
<feature type="domain" description="EamA" evidence="6">
    <location>
        <begin position="100"/>
        <end position="239"/>
    </location>
</feature>
<gene>
    <name evidence="7" type="ORF">WICMUC_003348</name>
</gene>
<feature type="transmembrane region" description="Helical" evidence="5">
    <location>
        <begin position="266"/>
        <end position="286"/>
    </location>
</feature>
<dbReference type="PANTHER" id="PTHR22911:SF6">
    <property type="entry name" value="SOLUTE CARRIER FAMILY 35 MEMBER G1"/>
    <property type="match status" value="1"/>
</dbReference>
<evidence type="ECO:0000313" key="8">
    <source>
        <dbReference type="Proteomes" id="UP000769528"/>
    </source>
</evidence>
<evidence type="ECO:0000256" key="5">
    <source>
        <dbReference type="SAM" id="Phobius"/>
    </source>
</evidence>
<feature type="transmembrane region" description="Helical" evidence="5">
    <location>
        <begin position="360"/>
        <end position="379"/>
    </location>
</feature>
<evidence type="ECO:0000256" key="1">
    <source>
        <dbReference type="ARBA" id="ARBA00004141"/>
    </source>
</evidence>
<evidence type="ECO:0000256" key="2">
    <source>
        <dbReference type="ARBA" id="ARBA00022692"/>
    </source>
</evidence>
<keyword evidence="4 5" id="KW-0472">Membrane</keyword>
<organism evidence="7 8">
    <name type="scientific">Wickerhamomyces mucosus</name>
    <dbReference type="NCBI Taxonomy" id="1378264"/>
    <lineage>
        <taxon>Eukaryota</taxon>
        <taxon>Fungi</taxon>
        <taxon>Dikarya</taxon>
        <taxon>Ascomycota</taxon>
        <taxon>Saccharomycotina</taxon>
        <taxon>Saccharomycetes</taxon>
        <taxon>Phaffomycetales</taxon>
        <taxon>Wickerhamomycetaceae</taxon>
        <taxon>Wickerhamomyces</taxon>
    </lineage>
</organism>
<comment type="subcellular location">
    <subcellularLocation>
        <location evidence="1">Membrane</location>
        <topology evidence="1">Multi-pass membrane protein</topology>
    </subcellularLocation>
</comment>
<name>A0A9P8PLB3_9ASCO</name>
<reference evidence="7" key="2">
    <citation type="submission" date="2021-01" db="EMBL/GenBank/DDBJ databases">
        <authorList>
            <person name="Schikora-Tamarit M.A."/>
        </authorList>
    </citation>
    <scope>NUCLEOTIDE SEQUENCE</scope>
    <source>
        <strain evidence="7">CBS6341</strain>
    </source>
</reference>
<reference evidence="7" key="1">
    <citation type="journal article" date="2021" name="Open Biol.">
        <title>Shared evolutionary footprints suggest mitochondrial oxidative damage underlies multiple complex I losses in fungi.</title>
        <authorList>
            <person name="Schikora-Tamarit M.A."/>
            <person name="Marcet-Houben M."/>
            <person name="Nosek J."/>
            <person name="Gabaldon T."/>
        </authorList>
    </citation>
    <scope>NUCLEOTIDE SEQUENCE</scope>
    <source>
        <strain evidence="7">CBS6341</strain>
    </source>
</reference>
<protein>
    <recommendedName>
        <fullName evidence="6">EamA domain-containing protein</fullName>
    </recommendedName>
</protein>
<feature type="transmembrane region" description="Helical" evidence="5">
    <location>
        <begin position="331"/>
        <end position="348"/>
    </location>
</feature>
<accession>A0A9P8PLB3</accession>
<keyword evidence="2 5" id="KW-0812">Transmembrane</keyword>
<feature type="transmembrane region" description="Helical" evidence="5">
    <location>
        <begin position="172"/>
        <end position="191"/>
    </location>
</feature>
<dbReference type="Proteomes" id="UP000769528">
    <property type="component" value="Unassembled WGS sequence"/>
</dbReference>
<sequence>MSTNIQSSQNIQPEPQNREFEVDNDIDDFDTNFELDDIDNIDDIDNEISNDFITDQQYEGRRINESIGYNNSINKINYTIDKFKIKFFQFYFKQIQPIVGLLLIILSQFFNSLMVVSTKLLVTDPEFTEPIHPLQILFVRMILTFLGCFTYLKYVMKVDEVFGPKQIRPYLIIRGVVGFVGVFSLYYSLLYLSVSDAVTITFLVPSVTGFLAWIILGERWTLIEAGGGLVSLLGVVLIARPSFIFGDPTNLNTDKSVESSNPKERLIATLVALCGVLGASGVYIVIRKIRGKVHSLITVQYFAIVCVFITFSGLILIPGLGFRVPTTGKQWFLFFGLGISGFFMQFLLTEGIMREKASRASAMLYVQIVYSIFWEIIIWNHLPNLSSWLGILIILGSAFIVIYKKNEDIKPPDVENTFNTIQQRHEINLNDRDNR</sequence>
<comment type="caution">
    <text evidence="7">The sequence shown here is derived from an EMBL/GenBank/DDBJ whole genome shotgun (WGS) entry which is preliminary data.</text>
</comment>